<dbReference type="Pfam" id="PF08030">
    <property type="entry name" value="NAD_binding_6"/>
    <property type="match status" value="1"/>
</dbReference>
<accession>A0A0B7JVS1</accession>
<dbReference type="CDD" id="cd06186">
    <property type="entry name" value="NOX_Duox_like_FAD_NADP"/>
    <property type="match status" value="1"/>
</dbReference>
<gene>
    <name evidence="14" type="ORF">BN869_000002775_1</name>
</gene>
<dbReference type="Pfam" id="PF08022">
    <property type="entry name" value="FAD_binding_8"/>
    <property type="match status" value="1"/>
</dbReference>
<dbReference type="GO" id="GO:0000293">
    <property type="term" value="F:ferric-chelate reductase activity"/>
    <property type="evidence" value="ECO:0007669"/>
    <property type="project" value="UniProtKB-ARBA"/>
</dbReference>
<evidence type="ECO:0000256" key="5">
    <source>
        <dbReference type="ARBA" id="ARBA00022982"/>
    </source>
</evidence>
<dbReference type="GO" id="GO:0006826">
    <property type="term" value="P:iron ion transport"/>
    <property type="evidence" value="ECO:0007669"/>
    <property type="project" value="TreeGrafter"/>
</dbReference>
<dbReference type="InterPro" id="IPR039261">
    <property type="entry name" value="FNR_nucleotide-bd"/>
</dbReference>
<dbReference type="InterPro" id="IPR051410">
    <property type="entry name" value="Ferric/Cupric_Reductase"/>
</dbReference>
<feature type="transmembrane region" description="Helical" evidence="12">
    <location>
        <begin position="183"/>
        <end position="203"/>
    </location>
</feature>
<feature type="compositionally biased region" description="Basic and acidic residues" evidence="11">
    <location>
        <begin position="518"/>
        <end position="528"/>
    </location>
</feature>
<dbReference type="Gene3D" id="3.40.50.80">
    <property type="entry name" value="Nucleotide-binding domain of ferredoxin-NADP reductase (FNR) module"/>
    <property type="match status" value="1"/>
</dbReference>
<evidence type="ECO:0000256" key="6">
    <source>
        <dbReference type="ARBA" id="ARBA00022989"/>
    </source>
</evidence>
<dbReference type="InterPro" id="IPR017927">
    <property type="entry name" value="FAD-bd_FR_type"/>
</dbReference>
<keyword evidence="5" id="KW-0249">Electron transport</keyword>
<evidence type="ECO:0000256" key="7">
    <source>
        <dbReference type="ARBA" id="ARBA00023002"/>
    </source>
</evidence>
<evidence type="ECO:0000256" key="3">
    <source>
        <dbReference type="ARBA" id="ARBA00022448"/>
    </source>
</evidence>
<dbReference type="PANTHER" id="PTHR32361:SF9">
    <property type="entry name" value="FERRIC REDUCTASE TRANSMEMBRANE COMPONENT 3-RELATED"/>
    <property type="match status" value="1"/>
</dbReference>
<evidence type="ECO:0000256" key="2">
    <source>
        <dbReference type="ARBA" id="ARBA00006278"/>
    </source>
</evidence>
<dbReference type="InterPro" id="IPR013112">
    <property type="entry name" value="FAD-bd_8"/>
</dbReference>
<evidence type="ECO:0000256" key="1">
    <source>
        <dbReference type="ARBA" id="ARBA00004141"/>
    </source>
</evidence>
<keyword evidence="8" id="KW-0406">Ion transport</keyword>
<comment type="similarity">
    <text evidence="2">Belongs to the ferric reductase (FRE) family.</text>
</comment>
<keyword evidence="10" id="KW-0325">Glycoprotein</keyword>
<dbReference type="EMBL" id="CDPU01000005">
    <property type="protein sequence ID" value="CEO46720.1"/>
    <property type="molecule type" value="Genomic_DNA"/>
</dbReference>
<comment type="subcellular location">
    <subcellularLocation>
        <location evidence="1">Membrane</location>
        <topology evidence="1">Multi-pass membrane protein</topology>
    </subcellularLocation>
</comment>
<keyword evidence="9 12" id="KW-0472">Membrane</keyword>
<evidence type="ECO:0000313" key="14">
    <source>
        <dbReference type="EMBL" id="CEO46720.1"/>
    </source>
</evidence>
<dbReference type="PROSITE" id="PS51384">
    <property type="entry name" value="FAD_FR"/>
    <property type="match status" value="1"/>
</dbReference>
<dbReference type="AlphaFoldDB" id="A0A0B7JVS1"/>
<evidence type="ECO:0000256" key="8">
    <source>
        <dbReference type="ARBA" id="ARBA00023065"/>
    </source>
</evidence>
<evidence type="ECO:0000259" key="13">
    <source>
        <dbReference type="PROSITE" id="PS51384"/>
    </source>
</evidence>
<evidence type="ECO:0000256" key="9">
    <source>
        <dbReference type="ARBA" id="ARBA00023136"/>
    </source>
</evidence>
<sequence>MGWPYEFVDLTSEEKLLRRQANDRYAAIAHFSALAPAVLCLLFRLGLAAVKRVLAGREQRYQEVPGSPVAKARRSGFLHSYETRWRKLTWWMGDDVVFLNDSWGQRDEWVLGIAWTVWLLLLSVLGTGKGGYYLHLTKRFGAIAVSQMPIQYLLANKALNPFAWVFKSSHEQVNRYHRVLGRIIYSLLVLHLIFYNIFFIASSIWLKRFFAPIVFAGVVAFTGLHTLNGTAMREVRRWSYRVFFITHLAAALSVPPLIFFHAESARLYVIGALLVFTLDIGVRKILVVTAPSTLERVPGTDIIRIEATLPASKVSSFAARPGSHIYLSIPPSSRPSQNMLSPSGLIYEFLFNPFSVAAVNEKTSTVTLVARARSGPMTARLSSLASGTSSSSSSSSDPAPQVSLNIDGPYGATGKTAQDLLSLKVDRVLLFAGGVGATFALPIYQALVNDSNSSAAACPKVKLIWAVRSASDAIWASFLGAKSIIDDDNVELFLTGDMGVGHGSSEREGEQSSGLEMDDLRRQSKKRPDVKRIIDDAFRKDNQGSVAVMVCGPAEMAKDVRDAVRPWVMRDRRVHWHNEAFGW</sequence>
<name>A0A0B7JVS1_BIOOC</name>
<feature type="transmembrane region" description="Helical" evidence="12">
    <location>
        <begin position="209"/>
        <end position="227"/>
    </location>
</feature>
<dbReference type="SFLD" id="SFLDG01168">
    <property type="entry name" value="Ferric_reductase_subgroup_(FRE"/>
    <property type="match status" value="1"/>
</dbReference>
<evidence type="ECO:0000256" key="4">
    <source>
        <dbReference type="ARBA" id="ARBA00022692"/>
    </source>
</evidence>
<proteinExistence type="inferred from homology"/>
<dbReference type="GO" id="GO:0015677">
    <property type="term" value="P:copper ion import"/>
    <property type="evidence" value="ECO:0007669"/>
    <property type="project" value="TreeGrafter"/>
</dbReference>
<evidence type="ECO:0000256" key="11">
    <source>
        <dbReference type="SAM" id="MobiDB-lite"/>
    </source>
</evidence>
<reference evidence="14" key="1">
    <citation type="submission" date="2015-01" db="EMBL/GenBank/DDBJ databases">
        <authorList>
            <person name="Durling Mikael"/>
        </authorList>
    </citation>
    <scope>NUCLEOTIDE SEQUENCE</scope>
</reference>
<dbReference type="SUPFAM" id="SSF52343">
    <property type="entry name" value="Ferredoxin reductase-like, C-terminal NADP-linked domain"/>
    <property type="match status" value="1"/>
</dbReference>
<dbReference type="GO" id="GO:0005886">
    <property type="term" value="C:plasma membrane"/>
    <property type="evidence" value="ECO:0007669"/>
    <property type="project" value="TreeGrafter"/>
</dbReference>
<feature type="transmembrane region" description="Helical" evidence="12">
    <location>
        <begin position="239"/>
        <end position="259"/>
    </location>
</feature>
<dbReference type="PANTHER" id="PTHR32361">
    <property type="entry name" value="FERRIC/CUPRIC REDUCTASE TRANSMEMBRANE COMPONENT"/>
    <property type="match status" value="1"/>
</dbReference>
<protein>
    <recommendedName>
        <fullName evidence="13">FAD-binding FR-type domain-containing protein</fullName>
    </recommendedName>
</protein>
<keyword evidence="7" id="KW-0560">Oxidoreductase</keyword>
<keyword evidence="3" id="KW-0813">Transport</keyword>
<keyword evidence="4 12" id="KW-0812">Transmembrane</keyword>
<feature type="region of interest" description="Disordered" evidence="11">
    <location>
        <begin position="381"/>
        <end position="407"/>
    </location>
</feature>
<keyword evidence="6 12" id="KW-1133">Transmembrane helix</keyword>
<feature type="region of interest" description="Disordered" evidence="11">
    <location>
        <begin position="501"/>
        <end position="528"/>
    </location>
</feature>
<organism evidence="14">
    <name type="scientific">Bionectria ochroleuca</name>
    <name type="common">Gliocladium roseum</name>
    <dbReference type="NCBI Taxonomy" id="29856"/>
    <lineage>
        <taxon>Eukaryota</taxon>
        <taxon>Fungi</taxon>
        <taxon>Dikarya</taxon>
        <taxon>Ascomycota</taxon>
        <taxon>Pezizomycotina</taxon>
        <taxon>Sordariomycetes</taxon>
        <taxon>Hypocreomycetidae</taxon>
        <taxon>Hypocreales</taxon>
        <taxon>Bionectriaceae</taxon>
        <taxon>Clonostachys</taxon>
    </lineage>
</organism>
<feature type="compositionally biased region" description="Low complexity" evidence="11">
    <location>
        <begin position="382"/>
        <end position="396"/>
    </location>
</feature>
<feature type="transmembrane region" description="Helical" evidence="12">
    <location>
        <begin position="25"/>
        <end position="47"/>
    </location>
</feature>
<dbReference type="InterPro" id="IPR013121">
    <property type="entry name" value="Fe_red_NAD-bd_6"/>
</dbReference>
<feature type="domain" description="FAD-binding FR-type" evidence="13">
    <location>
        <begin position="281"/>
        <end position="416"/>
    </location>
</feature>
<evidence type="ECO:0000256" key="12">
    <source>
        <dbReference type="SAM" id="Phobius"/>
    </source>
</evidence>
<evidence type="ECO:0000256" key="10">
    <source>
        <dbReference type="ARBA" id="ARBA00023180"/>
    </source>
</evidence>
<dbReference type="SFLD" id="SFLDS00052">
    <property type="entry name" value="Ferric_Reductase_Domain"/>
    <property type="match status" value="1"/>
</dbReference>
<dbReference type="InterPro" id="IPR013130">
    <property type="entry name" value="Fe3_Rdtase_TM_dom"/>
</dbReference>
<dbReference type="Pfam" id="PF01794">
    <property type="entry name" value="Ferric_reduct"/>
    <property type="match status" value="1"/>
</dbReference>
<dbReference type="GO" id="GO:0006879">
    <property type="term" value="P:intracellular iron ion homeostasis"/>
    <property type="evidence" value="ECO:0007669"/>
    <property type="project" value="TreeGrafter"/>
</dbReference>
<feature type="transmembrane region" description="Helical" evidence="12">
    <location>
        <begin position="109"/>
        <end position="128"/>
    </location>
</feature>